<dbReference type="Proteomes" id="UP001239795">
    <property type="component" value="Unassembled WGS sequence"/>
</dbReference>
<dbReference type="AlphaFoldDB" id="A0AAI9UXV3"/>
<dbReference type="EMBL" id="MLGG01000004">
    <property type="protein sequence ID" value="KAK1465709.1"/>
    <property type="molecule type" value="Genomic_DNA"/>
</dbReference>
<sequence length="386" mass="45045">MDGLEPVDLYVVRQASFTFWHIYQGKEVEKFRRSEATSRACRTGNFVKDPATVLRARQHAFCSHHEYYQYTKQDEMYCSRCELPYRYLVFSAEERKKRRDVRLCIAHDGFIRLCSHLTVPFSWVWDKTCSKQADSDEARQIRYNYNVFLAAKGCRECEGTDFQDTTTLHHKGAASRWIPLPPTIALYALPRIFDWLRRVMITWELPLFRIVKNEAITVDFIMQKLKEFQTKYGNVFFSHLGRHGITSQLLRALDPRHCGCLGGNSRIGRLVACNEARWGTRDWRRAGGRESSAELLPHSEHKVRCRICPSSYLWGRVGRQIFLSRFSSDLIMVTDEKPSSVTSPLAKLLDPESYRPDSDDTTKHLFWCKDANCRNGKDWAEYTKVL</sequence>
<organism evidence="1 2">
    <name type="scientific">Colletotrichum melonis</name>
    <dbReference type="NCBI Taxonomy" id="1209925"/>
    <lineage>
        <taxon>Eukaryota</taxon>
        <taxon>Fungi</taxon>
        <taxon>Dikarya</taxon>
        <taxon>Ascomycota</taxon>
        <taxon>Pezizomycotina</taxon>
        <taxon>Sordariomycetes</taxon>
        <taxon>Hypocreomycetidae</taxon>
        <taxon>Glomerellales</taxon>
        <taxon>Glomerellaceae</taxon>
        <taxon>Colletotrichum</taxon>
        <taxon>Colletotrichum acutatum species complex</taxon>
    </lineage>
</organism>
<keyword evidence="2" id="KW-1185">Reference proteome</keyword>
<evidence type="ECO:0000313" key="2">
    <source>
        <dbReference type="Proteomes" id="UP001239795"/>
    </source>
</evidence>
<name>A0AAI9UXV3_9PEZI</name>
<proteinExistence type="predicted"/>
<accession>A0AAI9UXV3</accession>
<comment type="caution">
    <text evidence="1">The sequence shown here is derived from an EMBL/GenBank/DDBJ whole genome shotgun (WGS) entry which is preliminary data.</text>
</comment>
<reference evidence="1 2" key="1">
    <citation type="submission" date="2016-10" db="EMBL/GenBank/DDBJ databases">
        <title>The genome sequence of Colletotrichum fioriniae PJ7.</title>
        <authorList>
            <person name="Baroncelli R."/>
        </authorList>
    </citation>
    <scope>NUCLEOTIDE SEQUENCE [LARGE SCALE GENOMIC DNA]</scope>
    <source>
        <strain evidence="1">Col 31</strain>
    </source>
</reference>
<evidence type="ECO:0000313" key="1">
    <source>
        <dbReference type="EMBL" id="KAK1465709.1"/>
    </source>
</evidence>
<protein>
    <submittedName>
        <fullName evidence="1">Uncharacterized protein</fullName>
    </submittedName>
</protein>
<gene>
    <name evidence="1" type="ORF">CMEL01_11701</name>
</gene>